<proteinExistence type="predicted"/>
<dbReference type="Gene3D" id="3.30.750.140">
    <property type="match status" value="1"/>
</dbReference>
<sequence>MEINGYSKTRNNKLYKTALSKYEEAIDKARETKPADQSEKTARLPQEGKIIKGEIIDLRYQEAKIRLESTGQVITAKIDGKVPLSIGQSAEFVITDKTDDQITLRLVSSDNNPMHDIIYKALSAAGLSASEKNKAIVKELLNFQMPVDKDTILKLIKLTASYPNTDIKTLLLLLKNQLPVNPVNIAQLEAYQKGMHQMLGDLNILTENIKVYLENMFLQTNDNAVISDKPAGKTDTINPNQANGITEETVKDLYNLQNMGEKTSNLKENNLSEDYIYPNSNTNNIGFDKILNLFKQLLYILYDGKTGIYKAETPLQSVLAESQTAGFLEFIRSLTDLNADSGTNLDNTYIFPNPENSGNIINAEMSKPYTDRDIGSATLRDLMNLIFDLVDKGLIKSPDENIIPSRLFEAFIGISSTLSDTEKEKLIKLLKAGNYHHRITNTLHKRWTLSPESLREDITDKKFFRRLYEDLEKLKGLSEYGLLESENIRTPINKLQDNLQFMRDLNELFLYLQLPLRLAGQDSHGDLYVFTRKNKAHSNNEQLNVLLHLNMANLGPVDIHMAMKERQINAVFYLEKSSEQLISSHLHELSDALIKLGYKIQVKTKVSESKPDFITDILQKDASVKNVSRYSFDIRA</sequence>
<evidence type="ECO:0000259" key="1">
    <source>
        <dbReference type="Pfam" id="PF02120"/>
    </source>
</evidence>
<protein>
    <recommendedName>
        <fullName evidence="1">Flagellar hook-length control protein-like C-terminal domain-containing protein</fullName>
    </recommendedName>
</protein>
<dbReference type="InterPro" id="IPR021136">
    <property type="entry name" value="Flagellar_hook_control-like_C"/>
</dbReference>
<name>A0A0H5SWZ7_HERHM</name>
<evidence type="ECO:0000313" key="3">
    <source>
        <dbReference type="Proteomes" id="UP000236497"/>
    </source>
</evidence>
<gene>
    <name evidence="2" type="ORF">HHT355_1673</name>
</gene>
<dbReference type="Proteomes" id="UP000236497">
    <property type="component" value="Unassembled WGS sequence"/>
</dbReference>
<keyword evidence="3" id="KW-1185">Reference proteome</keyword>
<accession>A0A0H5SWZ7</accession>
<organism evidence="2 3">
    <name type="scientific">Herbinix hemicellulosilytica</name>
    <dbReference type="NCBI Taxonomy" id="1564487"/>
    <lineage>
        <taxon>Bacteria</taxon>
        <taxon>Bacillati</taxon>
        <taxon>Bacillota</taxon>
        <taxon>Clostridia</taxon>
        <taxon>Lachnospirales</taxon>
        <taxon>Lachnospiraceae</taxon>
        <taxon>Herbinix</taxon>
    </lineage>
</organism>
<dbReference type="OrthoDB" id="1938931at2"/>
<dbReference type="AlphaFoldDB" id="A0A0H5SWZ7"/>
<dbReference type="EMBL" id="CVTD020000017">
    <property type="protein sequence ID" value="CRZ34873.1"/>
    <property type="molecule type" value="Genomic_DNA"/>
</dbReference>
<reference evidence="2 3" key="1">
    <citation type="submission" date="2015-06" db="EMBL/GenBank/DDBJ databases">
        <authorList>
            <person name="Wibberg Daniel"/>
        </authorList>
    </citation>
    <scope>NUCLEOTIDE SEQUENCE [LARGE SCALE GENOMIC DNA]</scope>
    <source>
        <strain evidence="2 3">T3/55T</strain>
    </source>
</reference>
<evidence type="ECO:0000313" key="2">
    <source>
        <dbReference type="EMBL" id="CRZ34873.1"/>
    </source>
</evidence>
<dbReference type="Pfam" id="PF02120">
    <property type="entry name" value="Flg_hook"/>
    <property type="match status" value="1"/>
</dbReference>
<dbReference type="RefSeq" id="WP_103202979.1">
    <property type="nucleotide sequence ID" value="NZ_CVTD020000017.1"/>
</dbReference>
<dbReference type="InterPro" id="IPR038610">
    <property type="entry name" value="FliK-like_C_sf"/>
</dbReference>
<feature type="domain" description="Flagellar hook-length control protein-like C-terminal" evidence="1">
    <location>
        <begin position="533"/>
        <end position="607"/>
    </location>
</feature>